<dbReference type="Pfam" id="PF14921">
    <property type="entry name" value="APCDDC"/>
    <property type="match status" value="3"/>
</dbReference>
<dbReference type="PANTHER" id="PTHR31021:SF1">
    <property type="entry name" value="CHROMOSOME UNDETERMINED SCAFFOLD_56, WHOLE GENOME SHOTGUN SEQUENCE"/>
    <property type="match status" value="1"/>
</dbReference>
<evidence type="ECO:0000256" key="6">
    <source>
        <dbReference type="SAM" id="MobiDB-lite"/>
    </source>
</evidence>
<evidence type="ECO:0000313" key="9">
    <source>
        <dbReference type="EMBL" id="GFN94835.1"/>
    </source>
</evidence>
<keyword evidence="3" id="KW-0732">Signal</keyword>
<feature type="transmembrane region" description="Helical" evidence="7">
    <location>
        <begin position="31"/>
        <end position="49"/>
    </location>
</feature>
<name>A0AAV3Z687_9GAST</name>
<organism evidence="9 10">
    <name type="scientific">Plakobranchus ocellatus</name>
    <dbReference type="NCBI Taxonomy" id="259542"/>
    <lineage>
        <taxon>Eukaryota</taxon>
        <taxon>Metazoa</taxon>
        <taxon>Spiralia</taxon>
        <taxon>Lophotrochozoa</taxon>
        <taxon>Mollusca</taxon>
        <taxon>Gastropoda</taxon>
        <taxon>Heterobranchia</taxon>
        <taxon>Euthyneura</taxon>
        <taxon>Panpulmonata</taxon>
        <taxon>Sacoglossa</taxon>
        <taxon>Placobranchoidea</taxon>
        <taxon>Plakobranchidae</taxon>
        <taxon>Plakobranchus</taxon>
    </lineage>
</organism>
<dbReference type="GO" id="GO:0030178">
    <property type="term" value="P:negative regulation of Wnt signaling pathway"/>
    <property type="evidence" value="ECO:0007669"/>
    <property type="project" value="InterPro"/>
</dbReference>
<keyword evidence="2 7" id="KW-0812">Transmembrane</keyword>
<dbReference type="PANTHER" id="PTHR31021">
    <property type="entry name" value="ADENOMATOSIS POLYPOSIS COLI DOWN-REGULATED 1"/>
    <property type="match status" value="1"/>
</dbReference>
<evidence type="ECO:0000256" key="4">
    <source>
        <dbReference type="ARBA" id="ARBA00023136"/>
    </source>
</evidence>
<dbReference type="InterPro" id="IPR029405">
    <property type="entry name" value="APCDD1_dom"/>
</dbReference>
<feature type="region of interest" description="Disordered" evidence="6">
    <location>
        <begin position="211"/>
        <end position="241"/>
    </location>
</feature>
<feature type="domain" description="APCDD1" evidence="8">
    <location>
        <begin position="71"/>
        <end position="297"/>
    </location>
</feature>
<dbReference type="EMBL" id="BLXT01002480">
    <property type="protein sequence ID" value="GFN94835.1"/>
    <property type="molecule type" value="Genomic_DNA"/>
</dbReference>
<feature type="compositionally biased region" description="Basic residues" evidence="6">
    <location>
        <begin position="266"/>
        <end position="289"/>
    </location>
</feature>
<evidence type="ECO:0000259" key="8">
    <source>
        <dbReference type="SMART" id="SM01352"/>
    </source>
</evidence>
<gene>
    <name evidence="9" type="ORF">PoB_002134100</name>
</gene>
<dbReference type="GO" id="GO:0005886">
    <property type="term" value="C:plasma membrane"/>
    <property type="evidence" value="ECO:0007669"/>
    <property type="project" value="InterPro"/>
</dbReference>
<evidence type="ECO:0000256" key="5">
    <source>
        <dbReference type="ARBA" id="ARBA00023180"/>
    </source>
</evidence>
<feature type="region of interest" description="Disordered" evidence="6">
    <location>
        <begin position="346"/>
        <end position="375"/>
    </location>
</feature>
<dbReference type="InterPro" id="IPR042425">
    <property type="entry name" value="APCDD1"/>
</dbReference>
<sequence length="690" mass="77582">MTDRLTDILAGPARFDKIIFALVPRWYGRRFVIVCWSILISIVGVVQLSRGVVQGLSSPHFVYQEDWNERTCEQVLDKVRHRRVDIQLPPDLTGHWVSHRCEIRSGPEYVIRQLRVSRDHKFDSVVYTYSEPDCHHPLFAVHSTGSLTLRQASWTVRGGTEAEYVISSSYLIPYTHSATAAVSGKLGGAGCHHYLTSGHMVPYQRYLIYSSDPSQPDLRSENSNQSNQSEDPNSKPTDNGASCFQALNFTLNELQLVMVELRHRRLHHQHHHRKPHGNKKHHQRNHHIPSHSDLHPQSEASSQNDRQEVVSRHNSGTGLTHRERWKLAGHENFTRKSIDVIVKSSSVNSGSSALDGGQDAEMRSRDLKSSKAKETWDSPELVSRDLLLGAVHSRPQEKLSHRPTSFQTSLKDARTPGCGVCSRIANSSPMYPPRLSTHTGTLLSLEGEWASTRCESRQYGMFLTRRLRFLPDDVTWQGRYDYYHDALCQHPSFSLDAKGSYSGGSDSKLIPRAKDYSFRVTKLKVTPHDGRTADSMNHYSGQGCGKAHAWVAGQEQDVTWTGGCVTLGIRLPNMERDIMRMEVSHRKLHLYVGQRLIDRKPGTAYQMERPTAFQEPLIKCDQHDLDMSINTAPGGHTWVGGIALPLAAGPDTDLDGKPLSERDSAGCCTWSPALLISVLVILWTYSFCPA</sequence>
<keyword evidence="7" id="KW-1133">Transmembrane helix</keyword>
<evidence type="ECO:0000256" key="1">
    <source>
        <dbReference type="ARBA" id="ARBA00004167"/>
    </source>
</evidence>
<comment type="caution">
    <text evidence="9">The sequence shown here is derived from an EMBL/GenBank/DDBJ whole genome shotgun (WGS) entry which is preliminary data.</text>
</comment>
<dbReference type="AlphaFoldDB" id="A0AAV3Z687"/>
<dbReference type="GO" id="GO:0017147">
    <property type="term" value="F:Wnt-protein binding"/>
    <property type="evidence" value="ECO:0007669"/>
    <property type="project" value="InterPro"/>
</dbReference>
<proteinExistence type="predicted"/>
<comment type="subcellular location">
    <subcellularLocation>
        <location evidence="1">Membrane</location>
        <topology evidence="1">Single-pass membrane protein</topology>
    </subcellularLocation>
</comment>
<keyword evidence="10" id="KW-1185">Reference proteome</keyword>
<reference evidence="9 10" key="1">
    <citation type="journal article" date="2021" name="Elife">
        <title>Chloroplast acquisition without the gene transfer in kleptoplastic sea slugs, Plakobranchus ocellatus.</title>
        <authorList>
            <person name="Maeda T."/>
            <person name="Takahashi S."/>
            <person name="Yoshida T."/>
            <person name="Shimamura S."/>
            <person name="Takaki Y."/>
            <person name="Nagai Y."/>
            <person name="Toyoda A."/>
            <person name="Suzuki Y."/>
            <person name="Arimoto A."/>
            <person name="Ishii H."/>
            <person name="Satoh N."/>
            <person name="Nishiyama T."/>
            <person name="Hasebe M."/>
            <person name="Maruyama T."/>
            <person name="Minagawa J."/>
            <person name="Obokata J."/>
            <person name="Shigenobu S."/>
        </authorList>
    </citation>
    <scope>NUCLEOTIDE SEQUENCE [LARGE SCALE GENOMIC DNA]</scope>
</reference>
<accession>A0AAV3Z687</accession>
<feature type="compositionally biased region" description="Low complexity" evidence="6">
    <location>
        <begin position="221"/>
        <end position="230"/>
    </location>
</feature>
<keyword evidence="5" id="KW-0325">Glycoprotein</keyword>
<evidence type="ECO:0000256" key="7">
    <source>
        <dbReference type="SAM" id="Phobius"/>
    </source>
</evidence>
<dbReference type="Proteomes" id="UP000735302">
    <property type="component" value="Unassembled WGS sequence"/>
</dbReference>
<evidence type="ECO:0000313" key="10">
    <source>
        <dbReference type="Proteomes" id="UP000735302"/>
    </source>
</evidence>
<evidence type="ECO:0000256" key="2">
    <source>
        <dbReference type="ARBA" id="ARBA00022692"/>
    </source>
</evidence>
<protein>
    <submittedName>
        <fullName evidence="9">Adenomatosis polyposis coli down-regulated 1</fullName>
    </submittedName>
</protein>
<keyword evidence="4 7" id="KW-0472">Membrane</keyword>
<evidence type="ECO:0000256" key="3">
    <source>
        <dbReference type="ARBA" id="ARBA00022729"/>
    </source>
</evidence>
<feature type="region of interest" description="Disordered" evidence="6">
    <location>
        <begin position="266"/>
        <end position="323"/>
    </location>
</feature>
<feature type="compositionally biased region" description="Basic and acidic residues" evidence="6">
    <location>
        <begin position="360"/>
        <end position="375"/>
    </location>
</feature>
<feature type="domain" description="APCDD1" evidence="8">
    <location>
        <begin position="420"/>
        <end position="646"/>
    </location>
</feature>
<dbReference type="SMART" id="SM01352">
    <property type="entry name" value="APCDDC"/>
    <property type="match status" value="2"/>
</dbReference>